<evidence type="ECO:0000313" key="2">
    <source>
        <dbReference type="EMBL" id="RZV10512.1"/>
    </source>
</evidence>
<dbReference type="AlphaFoldDB" id="A0A482YFG8"/>
<proteinExistence type="predicted"/>
<protein>
    <submittedName>
        <fullName evidence="2">Uncharacterized protein DUF2797</fullName>
    </submittedName>
</protein>
<name>A0A482YFG8_9EURY</name>
<evidence type="ECO:0000256" key="1">
    <source>
        <dbReference type="SAM" id="MobiDB-lite"/>
    </source>
</evidence>
<comment type="caution">
    <text evidence="2">The sequence shown here is derived from an EMBL/GenBank/DDBJ whole genome shotgun (WGS) entry which is preliminary data.</text>
</comment>
<reference evidence="2 3" key="1">
    <citation type="submission" date="2019-02" db="EMBL/GenBank/DDBJ databases">
        <title>Genomic Encyclopedia of Archaeal and Bacterial Type Strains, Phase II (KMG-II): from individual species to whole genera.</title>
        <authorList>
            <person name="Goeker M."/>
        </authorList>
    </citation>
    <scope>NUCLEOTIDE SEQUENCE [LARGE SCALE GENOMIC DNA]</scope>
    <source>
        <strain evidence="2 3">DSM 18328</strain>
    </source>
</reference>
<evidence type="ECO:0000313" key="3">
    <source>
        <dbReference type="Proteomes" id="UP000291097"/>
    </source>
</evidence>
<dbReference type="Pfam" id="PF10977">
    <property type="entry name" value="DUF2797"/>
    <property type="match status" value="1"/>
</dbReference>
<dbReference type="InterPro" id="IPR021246">
    <property type="entry name" value="DUF2797"/>
</dbReference>
<gene>
    <name evidence="2" type="ORF">BDK88_1680</name>
</gene>
<dbReference type="EMBL" id="SHMP01000004">
    <property type="protein sequence ID" value="RZV10512.1"/>
    <property type="molecule type" value="Genomic_DNA"/>
</dbReference>
<sequence length="288" mass="31296">MTGQQPTELDSRATVSGHPTMVSWSRGKPRLYLADTDGPIDLAGLVGEEIRIDIQSGFRCQHCGDRANDTPCQECQSKPPFQQCVFTPGTSCTYQDCPFPAFKRRSCAHNFVVYLVAKDSVKAGITQADRAVSRWAEQGATHGMIVARTPNRRVAGTVEDALETVVSTESTKEWYKPLDEPKHALMEAVDSCRDVLTGPLEPFSTLPSEETALEDRIVRLPVHFAGDDATVSTLPGITVDEGLQSEVLGVRGQILATEDAVVNFDHLKGKQVTVEAPAECLPATEVAQ</sequence>
<feature type="region of interest" description="Disordered" evidence="1">
    <location>
        <begin position="1"/>
        <end position="20"/>
    </location>
</feature>
<accession>A0A482YFG8</accession>
<organism evidence="2 3">
    <name type="scientific">Natrinema hispanicum</name>
    <dbReference type="NCBI Taxonomy" id="392421"/>
    <lineage>
        <taxon>Archaea</taxon>
        <taxon>Methanobacteriati</taxon>
        <taxon>Methanobacteriota</taxon>
        <taxon>Stenosarchaea group</taxon>
        <taxon>Halobacteria</taxon>
        <taxon>Halobacteriales</taxon>
        <taxon>Natrialbaceae</taxon>
        <taxon>Natrinema</taxon>
    </lineage>
</organism>
<dbReference type="Proteomes" id="UP000291097">
    <property type="component" value="Unassembled WGS sequence"/>
</dbReference>